<sequence>MADTKFDAKSFNPEAFGAYIENVPNLKRNELIKSGVLKRNTEIANAFSSQTGTAYARLPMFGNLDGEALNYDGITDIVATTTTTFERGVIVIGRAKAWVEKDFSSDITGGVDFMSNVANQVSAYWEEIDQDTLLAIIKGIFSITGAENKKFVDEHTFDISTQDGESAILAADTLNKAVQKACGDNKGAFTLAIMHSAVATNLENLQLLKYFTYTDSNGMQRDLAMGSWNGRVVLIDDAMPTKQVPKNGEVEGYTAYTTYILGDGAFDFEPIGAKVPHEMARDPYKNGGQDTLITRRRNVFAPYGISYEKKAQSSLSPTNAELANGTNWTLVNDGSSNYIDRKSIAIAQIVSRG</sequence>
<evidence type="ECO:0000313" key="1">
    <source>
        <dbReference type="EMBL" id="MBP1854658.1"/>
    </source>
</evidence>
<proteinExistence type="predicted"/>
<gene>
    <name evidence="1" type="ORF">J2Z43_001048</name>
</gene>
<evidence type="ECO:0008006" key="3">
    <source>
        <dbReference type="Google" id="ProtNLM"/>
    </source>
</evidence>
<organism evidence="1 2">
    <name type="scientific">Metaclostridioides mangenotii</name>
    <dbReference type="NCBI Taxonomy" id="1540"/>
    <lineage>
        <taxon>Bacteria</taxon>
        <taxon>Bacillati</taxon>
        <taxon>Bacillota</taxon>
        <taxon>Clostridia</taxon>
        <taxon>Peptostreptococcales</taxon>
        <taxon>Peptostreptococcaceae</taxon>
        <taxon>Metaclostridioides</taxon>
    </lineage>
</organism>
<name>A0ABS4E9P0_9FIRM</name>
<keyword evidence="2" id="KW-1185">Reference proteome</keyword>
<evidence type="ECO:0000313" key="2">
    <source>
        <dbReference type="Proteomes" id="UP000767291"/>
    </source>
</evidence>
<dbReference type="RefSeq" id="WP_209456137.1">
    <property type="nucleotide sequence ID" value="NZ_BAAACS010000012.1"/>
</dbReference>
<protein>
    <recommendedName>
        <fullName evidence="3">Phage coat protein</fullName>
    </recommendedName>
</protein>
<accession>A0ABS4E9P0</accession>
<reference evidence="1 2" key="1">
    <citation type="submission" date="2021-03" db="EMBL/GenBank/DDBJ databases">
        <title>Genomic Encyclopedia of Type Strains, Phase IV (KMG-IV): sequencing the most valuable type-strain genomes for metagenomic binning, comparative biology and taxonomic classification.</title>
        <authorList>
            <person name="Goeker M."/>
        </authorList>
    </citation>
    <scope>NUCLEOTIDE SEQUENCE [LARGE SCALE GENOMIC DNA]</scope>
    <source>
        <strain evidence="1 2">DSM 1289</strain>
    </source>
</reference>
<dbReference type="EMBL" id="JAGGJX010000001">
    <property type="protein sequence ID" value="MBP1854658.1"/>
    <property type="molecule type" value="Genomic_DNA"/>
</dbReference>
<comment type="caution">
    <text evidence="1">The sequence shown here is derived from an EMBL/GenBank/DDBJ whole genome shotgun (WGS) entry which is preliminary data.</text>
</comment>
<dbReference type="Proteomes" id="UP000767291">
    <property type="component" value="Unassembled WGS sequence"/>
</dbReference>